<evidence type="ECO:0000259" key="7">
    <source>
        <dbReference type="PROSITE" id="PS50863"/>
    </source>
</evidence>
<dbReference type="STRING" id="93759.A0A1R3K4P1"/>
<evidence type="ECO:0000256" key="4">
    <source>
        <dbReference type="ARBA" id="ARBA00023163"/>
    </source>
</evidence>
<dbReference type="Gene3D" id="2.40.330.10">
    <property type="entry name" value="DNA-binding pseudobarrel domain"/>
    <property type="match status" value="1"/>
</dbReference>
<keyword evidence="5" id="KW-0539">Nucleus</keyword>
<dbReference type="InterPro" id="IPR050655">
    <property type="entry name" value="Plant_B3_domain"/>
</dbReference>
<organism evidence="8 9">
    <name type="scientific">Corchorus olitorius</name>
    <dbReference type="NCBI Taxonomy" id="93759"/>
    <lineage>
        <taxon>Eukaryota</taxon>
        <taxon>Viridiplantae</taxon>
        <taxon>Streptophyta</taxon>
        <taxon>Embryophyta</taxon>
        <taxon>Tracheophyta</taxon>
        <taxon>Spermatophyta</taxon>
        <taxon>Magnoliopsida</taxon>
        <taxon>eudicotyledons</taxon>
        <taxon>Gunneridae</taxon>
        <taxon>Pentapetalae</taxon>
        <taxon>rosids</taxon>
        <taxon>malvids</taxon>
        <taxon>Malvales</taxon>
        <taxon>Malvaceae</taxon>
        <taxon>Grewioideae</taxon>
        <taxon>Apeibeae</taxon>
        <taxon>Corchorus</taxon>
    </lineage>
</organism>
<dbReference type="PROSITE" id="PS50863">
    <property type="entry name" value="B3"/>
    <property type="match status" value="1"/>
</dbReference>
<dbReference type="SUPFAM" id="SSF101936">
    <property type="entry name" value="DNA-binding pseudobarrel domain"/>
    <property type="match status" value="1"/>
</dbReference>
<feature type="region of interest" description="Disordered" evidence="6">
    <location>
        <begin position="270"/>
        <end position="295"/>
    </location>
</feature>
<protein>
    <recommendedName>
        <fullName evidence="7">TF-B3 domain-containing protein</fullName>
    </recommendedName>
</protein>
<evidence type="ECO:0000256" key="2">
    <source>
        <dbReference type="ARBA" id="ARBA00023015"/>
    </source>
</evidence>
<dbReference type="Proteomes" id="UP000187203">
    <property type="component" value="Unassembled WGS sequence"/>
</dbReference>
<dbReference type="Pfam" id="PF02362">
    <property type="entry name" value="B3"/>
    <property type="match status" value="1"/>
</dbReference>
<reference evidence="9" key="1">
    <citation type="submission" date="2013-09" db="EMBL/GenBank/DDBJ databases">
        <title>Corchorus olitorius genome sequencing.</title>
        <authorList>
            <person name="Alam M."/>
            <person name="Haque M.S."/>
            <person name="Islam M.S."/>
            <person name="Emdad E.M."/>
            <person name="Islam M.M."/>
            <person name="Ahmed B."/>
            <person name="Halim A."/>
            <person name="Hossen Q.M.M."/>
            <person name="Hossain M.Z."/>
            <person name="Ahmed R."/>
            <person name="Khan M.M."/>
            <person name="Islam R."/>
            <person name="Rashid M.M."/>
            <person name="Khan S.A."/>
            <person name="Rahman M.S."/>
            <person name="Alam M."/>
            <person name="Yahiya A.S."/>
            <person name="Khan M.S."/>
            <person name="Azam M.S."/>
            <person name="Haque T."/>
            <person name="Lashkar M.Z.H."/>
            <person name="Akhand A.I."/>
            <person name="Morshed G."/>
            <person name="Roy S."/>
            <person name="Uddin K.S."/>
            <person name="Rabeya T."/>
            <person name="Hossain A.S."/>
            <person name="Chowdhury A."/>
            <person name="Snigdha A.R."/>
            <person name="Mortoza M.S."/>
            <person name="Matin S.A."/>
            <person name="Hoque S.M.E."/>
            <person name="Islam M.K."/>
            <person name="Roy D.K."/>
            <person name="Haider R."/>
            <person name="Moosa M.M."/>
            <person name="Elias S.M."/>
            <person name="Hasan A.M."/>
            <person name="Jahan S."/>
            <person name="Shafiuddin M."/>
            <person name="Mahmood N."/>
            <person name="Shommy N.S."/>
        </authorList>
    </citation>
    <scope>NUCLEOTIDE SEQUENCE [LARGE SCALE GENOMIC DNA]</scope>
    <source>
        <strain evidence="9">cv. O-4</strain>
    </source>
</reference>
<dbReference type="InterPro" id="IPR003340">
    <property type="entry name" value="B3_DNA-bd"/>
</dbReference>
<evidence type="ECO:0000256" key="6">
    <source>
        <dbReference type="SAM" id="MobiDB-lite"/>
    </source>
</evidence>
<dbReference type="GO" id="GO:0003677">
    <property type="term" value="F:DNA binding"/>
    <property type="evidence" value="ECO:0007669"/>
    <property type="project" value="UniProtKB-KW"/>
</dbReference>
<keyword evidence="9" id="KW-1185">Reference proteome</keyword>
<evidence type="ECO:0000256" key="5">
    <source>
        <dbReference type="ARBA" id="ARBA00023242"/>
    </source>
</evidence>
<evidence type="ECO:0000256" key="3">
    <source>
        <dbReference type="ARBA" id="ARBA00023125"/>
    </source>
</evidence>
<gene>
    <name evidence="8" type="ORF">COLO4_11373</name>
</gene>
<feature type="domain" description="TF-B3" evidence="7">
    <location>
        <begin position="19"/>
        <end position="112"/>
    </location>
</feature>
<dbReference type="PANTHER" id="PTHR31920:SF138">
    <property type="entry name" value="TF-B3 DOMAIN-CONTAINING PROTEIN"/>
    <property type="match status" value="1"/>
</dbReference>
<evidence type="ECO:0000313" key="8">
    <source>
        <dbReference type="EMBL" id="OMP02063.1"/>
    </source>
</evidence>
<keyword evidence="3" id="KW-0238">DNA-binding</keyword>
<evidence type="ECO:0000313" key="9">
    <source>
        <dbReference type="Proteomes" id="UP000187203"/>
    </source>
</evidence>
<keyword evidence="4" id="KW-0804">Transcription</keyword>
<accession>A0A1R3K4P1</accession>
<comment type="subcellular location">
    <subcellularLocation>
        <location evidence="1">Nucleus</location>
    </subcellularLocation>
</comment>
<sequence>MASSKQNNGGSMVTSKSPHFMKIILQENLQNGKLGIPIDFIEKYGNDMSSPVLLKVPSGDVWKVELRKRDGKVWLKNGFQKFAKHYCLEHGQFVVFRYQGNSKFHVVILDRTATEIQYPYTNTSRNYHEELKGIPEESESDDSIEIIEEIPPGPSRKLREKLQVPCPRPCKKLRSTNSANQTAEVNLKSQGMAPQAKQNGGSAMKVNERTKNCQTLKASEKFLALRAAKAFQSKNPFFMRVMQPSYVGLTKRCHLLNVEQIKLRKEREESLEFDGESNPVHKFPVPMKEGEILDA</sequence>
<dbReference type="PANTHER" id="PTHR31920">
    <property type="entry name" value="B3 DOMAIN-CONTAINING"/>
    <property type="match status" value="1"/>
</dbReference>
<dbReference type="InterPro" id="IPR015300">
    <property type="entry name" value="DNA-bd_pseudobarrel_sf"/>
</dbReference>
<dbReference type="OrthoDB" id="999814at2759"/>
<keyword evidence="2" id="KW-0805">Transcription regulation</keyword>
<name>A0A1R3K4P1_9ROSI</name>
<evidence type="ECO:0000256" key="1">
    <source>
        <dbReference type="ARBA" id="ARBA00004123"/>
    </source>
</evidence>
<dbReference type="CDD" id="cd10017">
    <property type="entry name" value="B3_DNA"/>
    <property type="match status" value="1"/>
</dbReference>
<comment type="caution">
    <text evidence="8">The sequence shown here is derived from an EMBL/GenBank/DDBJ whole genome shotgun (WGS) entry which is preliminary data.</text>
</comment>
<dbReference type="EMBL" id="AWUE01014691">
    <property type="protein sequence ID" value="OMP02063.1"/>
    <property type="molecule type" value="Genomic_DNA"/>
</dbReference>
<dbReference type="GO" id="GO:0005634">
    <property type="term" value="C:nucleus"/>
    <property type="evidence" value="ECO:0007669"/>
    <property type="project" value="UniProtKB-SubCell"/>
</dbReference>
<proteinExistence type="predicted"/>
<dbReference type="AlphaFoldDB" id="A0A1R3K4P1"/>
<dbReference type="SMART" id="SM01019">
    <property type="entry name" value="B3"/>
    <property type="match status" value="1"/>
</dbReference>